<accession>A0A7R9ZXD6</accession>
<gene>
    <name evidence="1" type="ORF">PBAH0796_LOCUS1894</name>
</gene>
<evidence type="ECO:0000313" key="1">
    <source>
        <dbReference type="EMBL" id="CAD8346156.1"/>
    </source>
</evidence>
<protein>
    <submittedName>
        <fullName evidence="1">Uncharacterized protein</fullName>
    </submittedName>
</protein>
<dbReference type="EMBL" id="HBEG01003237">
    <property type="protein sequence ID" value="CAD8346156.1"/>
    <property type="molecule type" value="Transcribed_RNA"/>
</dbReference>
<organism evidence="1">
    <name type="scientific">Pyrodinium bahamense</name>
    <dbReference type="NCBI Taxonomy" id="73915"/>
    <lineage>
        <taxon>Eukaryota</taxon>
        <taxon>Sar</taxon>
        <taxon>Alveolata</taxon>
        <taxon>Dinophyceae</taxon>
        <taxon>Gonyaulacales</taxon>
        <taxon>Pyrocystaceae</taxon>
        <taxon>Pyrodinium</taxon>
    </lineage>
</organism>
<reference evidence="1" key="1">
    <citation type="submission" date="2021-01" db="EMBL/GenBank/DDBJ databases">
        <authorList>
            <person name="Corre E."/>
            <person name="Pelletier E."/>
            <person name="Niang G."/>
            <person name="Scheremetjew M."/>
            <person name="Finn R."/>
            <person name="Kale V."/>
            <person name="Holt S."/>
            <person name="Cochrane G."/>
            <person name="Meng A."/>
            <person name="Brown T."/>
            <person name="Cohen L."/>
        </authorList>
    </citation>
    <scope>NUCLEOTIDE SEQUENCE</scope>
    <source>
        <strain evidence="1">Pbaha01</strain>
    </source>
</reference>
<sequence>MAEMCECHFEVNMVAYGAAIGACGVSRQLSAGKKGEQWTQASGLLSELCRCGPAPDAATCSAAVSAYKKEHRGKEPRGRAAAAWPLEGSTVDGGGATRCAAETHSRCGST</sequence>
<dbReference type="AlphaFoldDB" id="A0A7R9ZXD6"/>
<proteinExistence type="predicted"/>
<name>A0A7R9ZXD6_9DINO</name>
<dbReference type="InterPro" id="IPR011990">
    <property type="entry name" value="TPR-like_helical_dom_sf"/>
</dbReference>
<dbReference type="Gene3D" id="1.25.40.10">
    <property type="entry name" value="Tetratricopeptide repeat domain"/>
    <property type="match status" value="1"/>
</dbReference>